<keyword evidence="4" id="KW-0863">Zinc-finger</keyword>
<keyword evidence="1 6" id="KW-0853">WD repeat</keyword>
<feature type="region of interest" description="Disordered" evidence="7">
    <location>
        <begin position="1235"/>
        <end position="1263"/>
    </location>
</feature>
<feature type="region of interest" description="Disordered" evidence="7">
    <location>
        <begin position="1126"/>
        <end position="1168"/>
    </location>
</feature>
<feature type="compositionally biased region" description="Polar residues" evidence="7">
    <location>
        <begin position="1325"/>
        <end position="1336"/>
    </location>
</feature>
<dbReference type="SUPFAM" id="SSF50978">
    <property type="entry name" value="WD40 repeat-like"/>
    <property type="match status" value="1"/>
</dbReference>
<feature type="region of interest" description="Disordered" evidence="7">
    <location>
        <begin position="1278"/>
        <end position="1336"/>
    </location>
</feature>
<feature type="repeat" description="WD" evidence="6">
    <location>
        <begin position="174"/>
        <end position="216"/>
    </location>
</feature>
<dbReference type="InterPro" id="IPR015943">
    <property type="entry name" value="WD40/YVTN_repeat-like_dom_sf"/>
</dbReference>
<dbReference type="EMBL" id="JAPQKR010000008">
    <property type="protein sequence ID" value="KAJ5212290.1"/>
    <property type="molecule type" value="Genomic_DNA"/>
</dbReference>
<dbReference type="SMART" id="SM00320">
    <property type="entry name" value="WD40"/>
    <property type="match status" value="4"/>
</dbReference>
<reference evidence="8" key="2">
    <citation type="journal article" date="2023" name="IMA Fungus">
        <title>Comparative genomic study of the Penicillium genus elucidates a diverse pangenome and 15 lateral gene transfer events.</title>
        <authorList>
            <person name="Petersen C."/>
            <person name="Sorensen T."/>
            <person name="Nielsen M.R."/>
            <person name="Sondergaard T.E."/>
            <person name="Sorensen J.L."/>
            <person name="Fitzpatrick D.A."/>
            <person name="Frisvad J.C."/>
            <person name="Nielsen K.L."/>
        </authorList>
    </citation>
    <scope>NUCLEOTIDE SEQUENCE</scope>
    <source>
        <strain evidence="8">IBT 15544</strain>
    </source>
</reference>
<evidence type="ECO:0000256" key="6">
    <source>
        <dbReference type="PROSITE-ProRule" id="PRU00221"/>
    </source>
</evidence>
<keyword evidence="2" id="KW-0479">Metal-binding</keyword>
<dbReference type="GeneID" id="83178299"/>
<dbReference type="PANTHER" id="PTHR46200">
    <property type="entry name" value="GATOR COMPLEX PROTEIN WDR24"/>
    <property type="match status" value="1"/>
</dbReference>
<feature type="region of interest" description="Disordered" evidence="7">
    <location>
        <begin position="443"/>
        <end position="466"/>
    </location>
</feature>
<evidence type="ECO:0000256" key="1">
    <source>
        <dbReference type="ARBA" id="ARBA00022574"/>
    </source>
</evidence>
<dbReference type="InterPro" id="IPR037590">
    <property type="entry name" value="WDR24"/>
</dbReference>
<feature type="region of interest" description="Disordered" evidence="7">
    <location>
        <begin position="714"/>
        <end position="740"/>
    </location>
</feature>
<dbReference type="Gene3D" id="2.130.10.10">
    <property type="entry name" value="YVTN repeat-like/Quinoprotein amine dehydrogenase"/>
    <property type="match status" value="2"/>
</dbReference>
<feature type="compositionally biased region" description="Basic and acidic residues" evidence="7">
    <location>
        <begin position="831"/>
        <end position="841"/>
    </location>
</feature>
<feature type="repeat" description="WD" evidence="6">
    <location>
        <begin position="270"/>
        <end position="311"/>
    </location>
</feature>
<feature type="compositionally biased region" description="Polar residues" evidence="7">
    <location>
        <begin position="1127"/>
        <end position="1137"/>
    </location>
</feature>
<evidence type="ECO:0000313" key="8">
    <source>
        <dbReference type="EMBL" id="KAJ5212290.1"/>
    </source>
</evidence>
<dbReference type="GO" id="GO:0005829">
    <property type="term" value="C:cytosol"/>
    <property type="evidence" value="ECO:0007669"/>
    <property type="project" value="TreeGrafter"/>
</dbReference>
<keyword evidence="3" id="KW-0677">Repeat</keyword>
<evidence type="ECO:0000256" key="7">
    <source>
        <dbReference type="SAM" id="MobiDB-lite"/>
    </source>
</evidence>
<organism evidence="8 9">
    <name type="scientific">Penicillium cinerascens</name>
    <dbReference type="NCBI Taxonomy" id="70096"/>
    <lineage>
        <taxon>Eukaryota</taxon>
        <taxon>Fungi</taxon>
        <taxon>Dikarya</taxon>
        <taxon>Ascomycota</taxon>
        <taxon>Pezizomycotina</taxon>
        <taxon>Eurotiomycetes</taxon>
        <taxon>Eurotiomycetidae</taxon>
        <taxon>Eurotiales</taxon>
        <taxon>Aspergillaceae</taxon>
        <taxon>Penicillium</taxon>
    </lineage>
</organism>
<dbReference type="PROSITE" id="PS00678">
    <property type="entry name" value="WD_REPEATS_1"/>
    <property type="match status" value="2"/>
</dbReference>
<dbReference type="PROSITE" id="PS50294">
    <property type="entry name" value="WD_REPEATS_REGION"/>
    <property type="match status" value="3"/>
</dbReference>
<dbReference type="InterPro" id="IPR019775">
    <property type="entry name" value="WD40_repeat_CS"/>
</dbReference>
<keyword evidence="5" id="KW-0862">Zinc</keyword>
<feature type="compositionally biased region" description="Polar residues" evidence="7">
    <location>
        <begin position="848"/>
        <end position="868"/>
    </location>
</feature>
<feature type="region of interest" description="Disordered" evidence="7">
    <location>
        <begin position="755"/>
        <end position="945"/>
    </location>
</feature>
<keyword evidence="9" id="KW-1185">Reference proteome</keyword>
<dbReference type="GO" id="GO:0016239">
    <property type="term" value="P:positive regulation of macroautophagy"/>
    <property type="evidence" value="ECO:0007669"/>
    <property type="project" value="TreeGrafter"/>
</dbReference>
<evidence type="ECO:0000256" key="2">
    <source>
        <dbReference type="ARBA" id="ARBA00022723"/>
    </source>
</evidence>
<dbReference type="GO" id="GO:1904263">
    <property type="term" value="P:positive regulation of TORC1 signaling"/>
    <property type="evidence" value="ECO:0007669"/>
    <property type="project" value="TreeGrafter"/>
</dbReference>
<dbReference type="Pfam" id="PF00400">
    <property type="entry name" value="WD40"/>
    <property type="match status" value="3"/>
</dbReference>
<feature type="compositionally biased region" description="Basic and acidic residues" evidence="7">
    <location>
        <begin position="449"/>
        <end position="459"/>
    </location>
</feature>
<evidence type="ECO:0000313" key="9">
    <source>
        <dbReference type="Proteomes" id="UP001150904"/>
    </source>
</evidence>
<evidence type="ECO:0000256" key="3">
    <source>
        <dbReference type="ARBA" id="ARBA00022737"/>
    </source>
</evidence>
<feature type="repeat" description="WD" evidence="6">
    <location>
        <begin position="226"/>
        <end position="259"/>
    </location>
</feature>
<feature type="compositionally biased region" description="Polar residues" evidence="7">
    <location>
        <begin position="728"/>
        <end position="740"/>
    </location>
</feature>
<dbReference type="OrthoDB" id="60955at2759"/>
<feature type="region of interest" description="Disordered" evidence="7">
    <location>
        <begin position="1"/>
        <end position="69"/>
    </location>
</feature>
<feature type="compositionally biased region" description="Basic and acidic residues" evidence="7">
    <location>
        <begin position="777"/>
        <end position="812"/>
    </location>
</feature>
<name>A0A9W9N2Z9_9EURO</name>
<accession>A0A9W9N2Z9</accession>
<gene>
    <name evidence="8" type="ORF">N7498_003936</name>
</gene>
<feature type="compositionally biased region" description="Low complexity" evidence="7">
    <location>
        <begin position="1278"/>
        <end position="1294"/>
    </location>
</feature>
<proteinExistence type="predicted"/>
<dbReference type="InterPro" id="IPR036322">
    <property type="entry name" value="WD40_repeat_dom_sf"/>
</dbReference>
<dbReference type="Proteomes" id="UP001150904">
    <property type="component" value="Unassembled WGS sequence"/>
</dbReference>
<evidence type="ECO:0008006" key="10">
    <source>
        <dbReference type="Google" id="ProtNLM"/>
    </source>
</evidence>
<dbReference type="PANTHER" id="PTHR46200:SF1">
    <property type="entry name" value="GATOR COMPLEX PROTEIN WDR24"/>
    <property type="match status" value="1"/>
</dbReference>
<feature type="compositionally biased region" description="Acidic residues" evidence="7">
    <location>
        <begin position="898"/>
        <end position="913"/>
    </location>
</feature>
<dbReference type="PROSITE" id="PS50082">
    <property type="entry name" value="WD_REPEATS_2"/>
    <property type="match status" value="3"/>
</dbReference>
<dbReference type="GO" id="GO:0008270">
    <property type="term" value="F:zinc ion binding"/>
    <property type="evidence" value="ECO:0007669"/>
    <property type="project" value="UniProtKB-KW"/>
</dbReference>
<dbReference type="InterPro" id="IPR001680">
    <property type="entry name" value="WD40_rpt"/>
</dbReference>
<sequence>MSETGSRSPVPPPPPPPTQKYSHRAANALARFAPFFGSRPPSPQNSRVDGPRSTRSKSLPGEPQTVTHRTGIPIVALDISPERTHAVIGGKDILKTIRVSPDHSSEEFNIRNAVISYASTHHDAGVSMPHKDQLNVRDVKWSHGNYDRTIATAVANGRIVVYDLQRPGLQLCRFQGHNRQVHRLAFNPHLASWLLSGSQDGTIRMWDLRSASANRGLSTCGSKHVYHGNSDAIRDVRWSPTDGVVFATASDSGAIQMWDSRKTNAPLMRIAAHDRPCFAVDWHPDGKHVVSGGTDRQVKVWDFSSSAERRQKPAFQFRTPQAVTNVRWRPPSWVGDSPSSGEWQSSQVVTSYDKDDPRIHLWDLHRPHVPFREFDRYDSPATDLLWHSKDLLWTVGEVGAFTQADLRYAPTVIKRRPMCSVAWSPNGDFVAFAQPRPRRRPLGVSASEFLHHDDDRASTGERSLSHSPAEDILDDVALASSLRYPQAKPTTVRPSKSLGNTPPGGIDIIPVLPLEQALAKSSTLFPSQLGAIGSIPGATNDASLFRFLAGHYSPLMDERLGRRSYVDILNSLMESLDHNAERADDVSLAKLAQTWRIVKFAILQELQRKSREQLSGKGGVKGKSSKDGLLSDKSRAADETRQGKVKSRLFKGVMETEGPKSRMPEAESTSNMTTPLAQPLPDSPDDSWTSSDSQIPSLVENALDLDPLPPSVLSSHNGWGMSGPDASRVSSLPQEQLVSSHDTHAFAEAVPGLLREPLQSDPDSDQRSAPRAIAGRADWRIRGHLDHPREGSEDDYDQKLEDKRAAIRDFKQYPKKPLTLDTPMESNRPPTLERYHRHDSSESFPMFSASTDSSHPSKSIGASYSSNGRFPDRSPSDASQAGGRPSAATRRESNLEPAAEEPEDGIEFDESVIENDRVHLERPSSPPQLLTESTPLEHPGSKDTFPPENIVPVSVCVSAYPAMAGIYEDLSQVKIPLTPDTSDFKPWSIEAILKEAVRYYHSSSSSVDIQTAAHLLQKFHVLFQDCEKILPYEECEMIFKSYNECLIRHSMDLEAAELRLSCVPTYPGVYEYAQADTFINVFCYTCQRPFENPIRDNTRCHRCNTPQAPCSICMSVDPPAEWVAAQMQRQAESNGSASPDPEAETISHLSSHSSAPTEPVPSLELEGLNPFTASRPKGSALWTWCQGCGHGGHMACITTWLGDLSISEGGCATPGCLHDCGPGPRREFNRQALLTESKRRDSASRASGGGLVKRDPWTKGESKAVEKVRGMLGAAGVAAATGGSGTGSNTSPGSSVGGQGQVSPGAVSPKKVRLVTPGEQGQRKGPTSRSNIAPQE</sequence>
<feature type="compositionally biased region" description="Polar residues" evidence="7">
    <location>
        <begin position="1147"/>
        <end position="1156"/>
    </location>
</feature>
<reference evidence="8" key="1">
    <citation type="submission" date="2022-12" db="EMBL/GenBank/DDBJ databases">
        <authorList>
            <person name="Petersen C."/>
        </authorList>
    </citation>
    <scope>NUCLEOTIDE SEQUENCE</scope>
    <source>
        <strain evidence="8">IBT 15544</strain>
    </source>
</reference>
<dbReference type="PRINTS" id="PR00320">
    <property type="entry name" value="GPROTEINBRPT"/>
</dbReference>
<feature type="compositionally biased region" description="Basic and acidic residues" evidence="7">
    <location>
        <begin position="1252"/>
        <end position="1263"/>
    </location>
</feature>
<evidence type="ECO:0000256" key="4">
    <source>
        <dbReference type="ARBA" id="ARBA00022771"/>
    </source>
</evidence>
<feature type="compositionally biased region" description="Pro residues" evidence="7">
    <location>
        <begin position="9"/>
        <end position="18"/>
    </location>
</feature>
<dbReference type="InterPro" id="IPR020472">
    <property type="entry name" value="WD40_PAC1"/>
</dbReference>
<comment type="caution">
    <text evidence="8">The sequence shown here is derived from an EMBL/GenBank/DDBJ whole genome shotgun (WGS) entry which is preliminary data.</text>
</comment>
<feature type="region of interest" description="Disordered" evidence="7">
    <location>
        <begin position="612"/>
        <end position="693"/>
    </location>
</feature>
<evidence type="ECO:0000256" key="5">
    <source>
        <dbReference type="ARBA" id="ARBA00022833"/>
    </source>
</evidence>
<feature type="compositionally biased region" description="Polar residues" evidence="7">
    <location>
        <begin position="667"/>
        <end position="676"/>
    </location>
</feature>
<dbReference type="GO" id="GO:0005774">
    <property type="term" value="C:vacuolar membrane"/>
    <property type="evidence" value="ECO:0007669"/>
    <property type="project" value="TreeGrafter"/>
</dbReference>
<dbReference type="RefSeq" id="XP_058310460.1">
    <property type="nucleotide sequence ID" value="XM_058450998.1"/>
</dbReference>
<dbReference type="GO" id="GO:0061700">
    <property type="term" value="C:GATOR2 complex"/>
    <property type="evidence" value="ECO:0007669"/>
    <property type="project" value="TreeGrafter"/>
</dbReference>
<feature type="compositionally biased region" description="Basic and acidic residues" evidence="7">
    <location>
        <begin position="624"/>
        <end position="642"/>
    </location>
</feature>
<protein>
    <recommendedName>
        <fullName evidence="10">WD repeat protein</fullName>
    </recommendedName>
</protein>